<accession>A0A8S1LQJ4</accession>
<proteinExistence type="predicted"/>
<protein>
    <submittedName>
        <fullName evidence="1">Uncharacterized protein</fullName>
    </submittedName>
</protein>
<evidence type="ECO:0000313" key="1">
    <source>
        <dbReference type="EMBL" id="CAD8070320.1"/>
    </source>
</evidence>
<evidence type="ECO:0000313" key="2">
    <source>
        <dbReference type="Proteomes" id="UP000692954"/>
    </source>
</evidence>
<name>A0A8S1LQJ4_9CILI</name>
<gene>
    <name evidence="1" type="ORF">PSON_ATCC_30995.1.T0260330</name>
</gene>
<dbReference type="Proteomes" id="UP000692954">
    <property type="component" value="Unassembled WGS sequence"/>
</dbReference>
<organism evidence="1 2">
    <name type="scientific">Paramecium sonneborni</name>
    <dbReference type="NCBI Taxonomy" id="65129"/>
    <lineage>
        <taxon>Eukaryota</taxon>
        <taxon>Sar</taxon>
        <taxon>Alveolata</taxon>
        <taxon>Ciliophora</taxon>
        <taxon>Intramacronucleata</taxon>
        <taxon>Oligohymenophorea</taxon>
        <taxon>Peniculida</taxon>
        <taxon>Parameciidae</taxon>
        <taxon>Paramecium</taxon>
    </lineage>
</organism>
<dbReference type="EMBL" id="CAJJDN010000026">
    <property type="protein sequence ID" value="CAD8070320.1"/>
    <property type="molecule type" value="Genomic_DNA"/>
</dbReference>
<dbReference type="OrthoDB" id="305084at2759"/>
<dbReference type="AlphaFoldDB" id="A0A8S1LQJ4"/>
<sequence length="146" mass="17330">MLEKALTYCLQEETPISIADIMQIQQDQQITNKQPRILAQPIKFDFQQFPQKFIKQSSIKEIIHQGTQDQKQAPKITQDFSPYQGGWQKSILNKYYNLNTGNNSFCNKTRRRAYSIQMNTKKVNLRIRDMSMFTDRKFKLEPNNEF</sequence>
<comment type="caution">
    <text evidence="1">The sequence shown here is derived from an EMBL/GenBank/DDBJ whole genome shotgun (WGS) entry which is preliminary data.</text>
</comment>
<keyword evidence="2" id="KW-1185">Reference proteome</keyword>
<reference evidence="1" key="1">
    <citation type="submission" date="2021-01" db="EMBL/GenBank/DDBJ databases">
        <authorList>
            <consortium name="Genoscope - CEA"/>
            <person name="William W."/>
        </authorList>
    </citation>
    <scope>NUCLEOTIDE SEQUENCE</scope>
</reference>